<dbReference type="InParanoid" id="B4KGN4"/>
<dbReference type="PANTHER" id="PTHR12042">
    <property type="entry name" value="LACTOSYLCERAMIDE 4-ALPHA-GALACTOSYLTRANSFERASE ALPHA- 1,4-GALACTOSYLTRANSFERASE"/>
    <property type="match status" value="1"/>
</dbReference>
<dbReference type="KEGG" id="dmo:Dmoj_GI21149"/>
<dbReference type="SUPFAM" id="SSF53448">
    <property type="entry name" value="Nucleotide-diphospho-sugar transferases"/>
    <property type="match status" value="1"/>
</dbReference>
<proteinExistence type="predicted"/>
<dbReference type="PROSITE" id="PS51257">
    <property type="entry name" value="PROKAR_LIPOPROTEIN"/>
    <property type="match status" value="1"/>
</dbReference>
<dbReference type="GO" id="GO:0006688">
    <property type="term" value="P:glycosphingolipid biosynthetic process"/>
    <property type="evidence" value="ECO:0007669"/>
    <property type="project" value="TreeGrafter"/>
</dbReference>
<dbReference type="GO" id="GO:0016020">
    <property type="term" value="C:membrane"/>
    <property type="evidence" value="ECO:0007669"/>
    <property type="project" value="GOC"/>
</dbReference>
<dbReference type="InterPro" id="IPR029044">
    <property type="entry name" value="Nucleotide-diphossugar_trans"/>
</dbReference>
<dbReference type="EMBL" id="CH933807">
    <property type="protein sequence ID" value="EDW13234.2"/>
    <property type="molecule type" value="Genomic_DNA"/>
</dbReference>
<dbReference type="InterPro" id="IPR007577">
    <property type="entry name" value="GlycoTrfase_DXD_sugar-bd_CS"/>
</dbReference>
<protein>
    <recommendedName>
        <fullName evidence="3">Alpha-1,4-N-acetylglucosaminyltransferase</fullName>
    </recommendedName>
</protein>
<evidence type="ECO:0008006" key="3">
    <source>
        <dbReference type="Google" id="ProtNLM"/>
    </source>
</evidence>
<dbReference type="Gene3D" id="3.90.550.20">
    <property type="match status" value="1"/>
</dbReference>
<dbReference type="HOGENOM" id="CLU_355755_0_0_1"/>
<reference evidence="1 2" key="1">
    <citation type="journal article" date="2007" name="Nature">
        <title>Evolution of genes and genomes on the Drosophila phylogeny.</title>
        <authorList>
            <consortium name="Drosophila 12 Genomes Consortium"/>
            <person name="Clark A.G."/>
            <person name="Eisen M.B."/>
            <person name="Smith D.R."/>
            <person name="Bergman C.M."/>
            <person name="Oliver B."/>
            <person name="Markow T.A."/>
            <person name="Kaufman T.C."/>
            <person name="Kellis M."/>
            <person name="Gelbart W."/>
            <person name="Iyer V.N."/>
            <person name="Pollard D.A."/>
            <person name="Sackton T.B."/>
            <person name="Larracuente A.M."/>
            <person name="Singh N.D."/>
            <person name="Abad J.P."/>
            <person name="Abt D.N."/>
            <person name="Adryan B."/>
            <person name="Aguade M."/>
            <person name="Akashi H."/>
            <person name="Anderson W.W."/>
            <person name="Aquadro C.F."/>
            <person name="Ardell D.H."/>
            <person name="Arguello R."/>
            <person name="Artieri C.G."/>
            <person name="Barbash D.A."/>
            <person name="Barker D."/>
            <person name="Barsanti P."/>
            <person name="Batterham P."/>
            <person name="Batzoglou S."/>
            <person name="Begun D."/>
            <person name="Bhutkar A."/>
            <person name="Blanco E."/>
            <person name="Bosak S.A."/>
            <person name="Bradley R.K."/>
            <person name="Brand A.D."/>
            <person name="Brent M.R."/>
            <person name="Brooks A.N."/>
            <person name="Brown R.H."/>
            <person name="Butlin R.K."/>
            <person name="Caggese C."/>
            <person name="Calvi B.R."/>
            <person name="Bernardo de Carvalho A."/>
            <person name="Caspi A."/>
            <person name="Castrezana S."/>
            <person name="Celniker S.E."/>
            <person name="Chang J.L."/>
            <person name="Chapple C."/>
            <person name="Chatterji S."/>
            <person name="Chinwalla A."/>
            <person name="Civetta A."/>
            <person name="Clifton S.W."/>
            <person name="Comeron J.M."/>
            <person name="Costello J.C."/>
            <person name="Coyne J.A."/>
            <person name="Daub J."/>
            <person name="David R.G."/>
            <person name="Delcher A.L."/>
            <person name="Delehaunty K."/>
            <person name="Do C.B."/>
            <person name="Ebling H."/>
            <person name="Edwards K."/>
            <person name="Eickbush T."/>
            <person name="Evans J.D."/>
            <person name="Filipski A."/>
            <person name="Findeiss S."/>
            <person name="Freyhult E."/>
            <person name="Fulton L."/>
            <person name="Fulton R."/>
            <person name="Garcia A.C."/>
            <person name="Gardiner A."/>
            <person name="Garfield D.A."/>
            <person name="Garvin B.E."/>
            <person name="Gibson G."/>
            <person name="Gilbert D."/>
            <person name="Gnerre S."/>
            <person name="Godfrey J."/>
            <person name="Good R."/>
            <person name="Gotea V."/>
            <person name="Gravely B."/>
            <person name="Greenberg A.J."/>
            <person name="Griffiths-Jones S."/>
            <person name="Gross S."/>
            <person name="Guigo R."/>
            <person name="Gustafson E.A."/>
            <person name="Haerty W."/>
            <person name="Hahn M.W."/>
            <person name="Halligan D.L."/>
            <person name="Halpern A.L."/>
            <person name="Halter G.M."/>
            <person name="Han M.V."/>
            <person name="Heger A."/>
            <person name="Hillier L."/>
            <person name="Hinrichs A.S."/>
            <person name="Holmes I."/>
            <person name="Hoskins R.A."/>
            <person name="Hubisz M.J."/>
            <person name="Hultmark D."/>
            <person name="Huntley M.A."/>
            <person name="Jaffe D.B."/>
            <person name="Jagadeeshan S."/>
            <person name="Jeck W.R."/>
            <person name="Johnson J."/>
            <person name="Jones C.D."/>
            <person name="Jordan W.C."/>
            <person name="Karpen G.H."/>
            <person name="Kataoka E."/>
            <person name="Keightley P.D."/>
            <person name="Kheradpour P."/>
            <person name="Kirkness E.F."/>
            <person name="Koerich L.B."/>
            <person name="Kristiansen K."/>
            <person name="Kudrna D."/>
            <person name="Kulathinal R.J."/>
            <person name="Kumar S."/>
            <person name="Kwok R."/>
            <person name="Lander E."/>
            <person name="Langley C.H."/>
            <person name="Lapoint R."/>
            <person name="Lazzaro B.P."/>
            <person name="Lee S.J."/>
            <person name="Levesque L."/>
            <person name="Li R."/>
            <person name="Lin C.F."/>
            <person name="Lin M.F."/>
            <person name="Lindblad-Toh K."/>
            <person name="Llopart A."/>
            <person name="Long M."/>
            <person name="Low L."/>
            <person name="Lozovsky E."/>
            <person name="Lu J."/>
            <person name="Luo M."/>
            <person name="Machado C.A."/>
            <person name="Makalowski W."/>
            <person name="Marzo M."/>
            <person name="Matsuda M."/>
            <person name="Matzkin L."/>
            <person name="McAllister B."/>
            <person name="McBride C.S."/>
            <person name="McKernan B."/>
            <person name="McKernan K."/>
            <person name="Mendez-Lago M."/>
            <person name="Minx P."/>
            <person name="Mollenhauer M.U."/>
            <person name="Montooth K."/>
            <person name="Mount S.M."/>
            <person name="Mu X."/>
            <person name="Myers E."/>
            <person name="Negre B."/>
            <person name="Newfeld S."/>
            <person name="Nielsen R."/>
            <person name="Noor M.A."/>
            <person name="O'Grady P."/>
            <person name="Pachter L."/>
            <person name="Papaceit M."/>
            <person name="Parisi M.J."/>
            <person name="Parisi M."/>
            <person name="Parts L."/>
            <person name="Pedersen J.S."/>
            <person name="Pesole G."/>
            <person name="Phillippy A.M."/>
            <person name="Ponting C.P."/>
            <person name="Pop M."/>
            <person name="Porcelli D."/>
            <person name="Powell J.R."/>
            <person name="Prohaska S."/>
            <person name="Pruitt K."/>
            <person name="Puig M."/>
            <person name="Quesneville H."/>
            <person name="Ram K.R."/>
            <person name="Rand D."/>
            <person name="Rasmussen M.D."/>
            <person name="Reed L.K."/>
            <person name="Reenan R."/>
            <person name="Reily A."/>
            <person name="Remington K.A."/>
            <person name="Rieger T.T."/>
            <person name="Ritchie M.G."/>
            <person name="Robin C."/>
            <person name="Rogers Y.H."/>
            <person name="Rohde C."/>
            <person name="Rozas J."/>
            <person name="Rubenfield M.J."/>
            <person name="Ruiz A."/>
            <person name="Russo S."/>
            <person name="Salzberg S.L."/>
            <person name="Sanchez-Gracia A."/>
            <person name="Saranga D.J."/>
            <person name="Sato H."/>
            <person name="Schaeffer S.W."/>
            <person name="Schatz M.C."/>
            <person name="Schlenke T."/>
            <person name="Schwartz R."/>
            <person name="Segarra C."/>
            <person name="Singh R.S."/>
            <person name="Sirot L."/>
            <person name="Sirota M."/>
            <person name="Sisneros N.B."/>
            <person name="Smith C.D."/>
            <person name="Smith T.F."/>
            <person name="Spieth J."/>
            <person name="Stage D.E."/>
            <person name="Stark A."/>
            <person name="Stephan W."/>
            <person name="Strausberg R.L."/>
            <person name="Strempel S."/>
            <person name="Sturgill D."/>
            <person name="Sutton G."/>
            <person name="Sutton G.G."/>
            <person name="Tao W."/>
            <person name="Teichmann S."/>
            <person name="Tobari Y.N."/>
            <person name="Tomimura Y."/>
            <person name="Tsolas J.M."/>
            <person name="Valente V.L."/>
            <person name="Venter E."/>
            <person name="Venter J.C."/>
            <person name="Vicario S."/>
            <person name="Vieira F.G."/>
            <person name="Vilella A.J."/>
            <person name="Villasante A."/>
            <person name="Walenz B."/>
            <person name="Wang J."/>
            <person name="Wasserman M."/>
            <person name="Watts T."/>
            <person name="Wilson D."/>
            <person name="Wilson R.K."/>
            <person name="Wing R.A."/>
            <person name="Wolfner M.F."/>
            <person name="Wong A."/>
            <person name="Wong G.K."/>
            <person name="Wu C.I."/>
            <person name="Wu G."/>
            <person name="Yamamoto D."/>
            <person name="Yang H.P."/>
            <person name="Yang S.P."/>
            <person name="Yorke J.A."/>
            <person name="Yoshida K."/>
            <person name="Zdobnov E."/>
            <person name="Zhang P."/>
            <person name="Zhang Y."/>
            <person name="Zimin A.V."/>
            <person name="Baldwin J."/>
            <person name="Abdouelleil A."/>
            <person name="Abdulkadir J."/>
            <person name="Abebe A."/>
            <person name="Abera B."/>
            <person name="Abreu J."/>
            <person name="Acer S.C."/>
            <person name="Aftuck L."/>
            <person name="Alexander A."/>
            <person name="An P."/>
            <person name="Anderson E."/>
            <person name="Anderson S."/>
            <person name="Arachi H."/>
            <person name="Azer M."/>
            <person name="Bachantsang P."/>
            <person name="Barry A."/>
            <person name="Bayul T."/>
            <person name="Berlin A."/>
            <person name="Bessette D."/>
            <person name="Bloom T."/>
            <person name="Blye J."/>
            <person name="Boguslavskiy L."/>
            <person name="Bonnet C."/>
            <person name="Boukhgalter B."/>
            <person name="Bourzgui I."/>
            <person name="Brown A."/>
            <person name="Cahill P."/>
            <person name="Channer S."/>
            <person name="Cheshatsang Y."/>
            <person name="Chuda L."/>
            <person name="Citroen M."/>
            <person name="Collymore A."/>
            <person name="Cooke P."/>
            <person name="Costello M."/>
            <person name="D'Aco K."/>
            <person name="Daza R."/>
            <person name="De Haan G."/>
            <person name="DeGray S."/>
            <person name="DeMaso C."/>
            <person name="Dhargay N."/>
            <person name="Dooley K."/>
            <person name="Dooley E."/>
            <person name="Doricent M."/>
            <person name="Dorje P."/>
            <person name="Dorjee K."/>
            <person name="Dupes A."/>
            <person name="Elong R."/>
            <person name="Falk J."/>
            <person name="Farina A."/>
            <person name="Faro S."/>
            <person name="Ferguson D."/>
            <person name="Fisher S."/>
            <person name="Foley C.D."/>
            <person name="Franke A."/>
            <person name="Friedrich D."/>
            <person name="Gadbois L."/>
            <person name="Gearin G."/>
            <person name="Gearin C.R."/>
            <person name="Giannoukos G."/>
            <person name="Goode T."/>
            <person name="Graham J."/>
            <person name="Grandbois E."/>
            <person name="Grewal S."/>
            <person name="Gyaltsen K."/>
            <person name="Hafez N."/>
            <person name="Hagos B."/>
            <person name="Hall J."/>
            <person name="Henson C."/>
            <person name="Hollinger A."/>
            <person name="Honan T."/>
            <person name="Huard M.D."/>
            <person name="Hughes L."/>
            <person name="Hurhula B."/>
            <person name="Husby M.E."/>
            <person name="Kamat A."/>
            <person name="Kanga B."/>
            <person name="Kashin S."/>
            <person name="Khazanovich D."/>
            <person name="Kisner P."/>
            <person name="Lance K."/>
            <person name="Lara M."/>
            <person name="Lee W."/>
            <person name="Lennon N."/>
            <person name="Letendre F."/>
            <person name="LeVine R."/>
            <person name="Lipovsky A."/>
            <person name="Liu X."/>
            <person name="Liu J."/>
            <person name="Liu S."/>
            <person name="Lokyitsang T."/>
            <person name="Lokyitsang Y."/>
            <person name="Lubonja R."/>
            <person name="Lui A."/>
            <person name="MacDonald P."/>
            <person name="Magnisalis V."/>
            <person name="Maru K."/>
            <person name="Matthews C."/>
            <person name="McCusker W."/>
            <person name="McDonough S."/>
            <person name="Mehta T."/>
            <person name="Meldrim J."/>
            <person name="Meneus L."/>
            <person name="Mihai O."/>
            <person name="Mihalev A."/>
            <person name="Mihova T."/>
            <person name="Mittelman R."/>
            <person name="Mlenga V."/>
            <person name="Montmayeur A."/>
            <person name="Mulrain L."/>
            <person name="Navidi A."/>
            <person name="Naylor J."/>
            <person name="Negash T."/>
            <person name="Nguyen T."/>
            <person name="Nguyen N."/>
            <person name="Nicol R."/>
            <person name="Norbu C."/>
            <person name="Norbu N."/>
            <person name="Novod N."/>
            <person name="O'Neill B."/>
            <person name="Osman S."/>
            <person name="Markiewicz E."/>
            <person name="Oyono O.L."/>
            <person name="Patti C."/>
            <person name="Phunkhang P."/>
            <person name="Pierre F."/>
            <person name="Priest M."/>
            <person name="Raghuraman S."/>
            <person name="Rege F."/>
            <person name="Reyes R."/>
            <person name="Rise C."/>
            <person name="Rogov P."/>
            <person name="Ross K."/>
            <person name="Ryan E."/>
            <person name="Settipalli S."/>
            <person name="Shea T."/>
            <person name="Sherpa N."/>
            <person name="Shi L."/>
            <person name="Shih D."/>
            <person name="Sparrow T."/>
            <person name="Spaulding J."/>
            <person name="Stalker J."/>
            <person name="Stange-Thomann N."/>
            <person name="Stavropoulos S."/>
            <person name="Stone C."/>
            <person name="Strader C."/>
            <person name="Tesfaye S."/>
            <person name="Thomson T."/>
            <person name="Thoulutsang Y."/>
            <person name="Thoulutsang D."/>
            <person name="Topham K."/>
            <person name="Topping I."/>
            <person name="Tsamla T."/>
            <person name="Vassiliev H."/>
            <person name="Vo A."/>
            <person name="Wangchuk T."/>
            <person name="Wangdi T."/>
            <person name="Weiand M."/>
            <person name="Wilkinson J."/>
            <person name="Wilson A."/>
            <person name="Yadav S."/>
            <person name="Young G."/>
            <person name="Yu Q."/>
            <person name="Zembek L."/>
            <person name="Zhong D."/>
            <person name="Zimmer A."/>
            <person name="Zwirko Z."/>
            <person name="Jaffe D.B."/>
            <person name="Alvarez P."/>
            <person name="Brockman W."/>
            <person name="Butler J."/>
            <person name="Chin C."/>
            <person name="Gnerre S."/>
            <person name="Grabherr M."/>
            <person name="Kleber M."/>
            <person name="Mauceli E."/>
            <person name="MacCallum I."/>
        </authorList>
    </citation>
    <scope>NUCLEOTIDE SEQUENCE [LARGE SCALE GENOMIC DNA]</scope>
    <source>
        <strain evidence="2">Tucson 15081-1352.22</strain>
    </source>
</reference>
<keyword evidence="2" id="KW-1185">Reference proteome</keyword>
<organism evidence="1 2">
    <name type="scientific">Drosophila mojavensis</name>
    <name type="common">Fruit fly</name>
    <dbReference type="NCBI Taxonomy" id="7230"/>
    <lineage>
        <taxon>Eukaryota</taxon>
        <taxon>Metazoa</taxon>
        <taxon>Ecdysozoa</taxon>
        <taxon>Arthropoda</taxon>
        <taxon>Hexapoda</taxon>
        <taxon>Insecta</taxon>
        <taxon>Pterygota</taxon>
        <taxon>Neoptera</taxon>
        <taxon>Endopterygota</taxon>
        <taxon>Diptera</taxon>
        <taxon>Brachycera</taxon>
        <taxon>Muscomorpha</taxon>
        <taxon>Ephydroidea</taxon>
        <taxon>Drosophilidae</taxon>
        <taxon>Drosophila</taxon>
    </lineage>
</organism>
<evidence type="ECO:0000313" key="1">
    <source>
        <dbReference type="EMBL" id="EDW13234.2"/>
    </source>
</evidence>
<dbReference type="eggNOG" id="KOG1928">
    <property type="taxonomic scope" value="Eukaryota"/>
</dbReference>
<dbReference type="Proteomes" id="UP000009192">
    <property type="component" value="Unassembled WGS sequence"/>
</dbReference>
<dbReference type="PANTHER" id="PTHR12042:SF21">
    <property type="entry name" value="ALPHA1,4-GALACTOSYLTRANSFERASE 1-RELATED"/>
    <property type="match status" value="1"/>
</dbReference>
<dbReference type="GO" id="GO:0035248">
    <property type="term" value="F:alpha-1,4-N-acetylgalactosaminyltransferase activity"/>
    <property type="evidence" value="ECO:0007669"/>
    <property type="project" value="TreeGrafter"/>
</dbReference>
<name>B4KGN4_DROMO</name>
<evidence type="ECO:0000313" key="2">
    <source>
        <dbReference type="Proteomes" id="UP000009192"/>
    </source>
</evidence>
<dbReference type="OrthoDB" id="409543at2759"/>
<accession>B4KGN4</accession>
<dbReference type="InterPro" id="IPR051981">
    <property type="entry name" value="Glycosyltransf_32"/>
</dbReference>
<dbReference type="Pfam" id="PF04488">
    <property type="entry name" value="Gly_transf_sug"/>
    <property type="match status" value="1"/>
</dbReference>
<gene>
    <name evidence="1" type="primary">Dmoj\GI21149</name>
    <name evidence="1" type="ORF">Dmoj_GI21149</name>
</gene>
<dbReference type="AlphaFoldDB" id="B4KGN4"/>
<sequence length="183" mass="21216">MRAHQACAIESAALHNPNFQVFVLFACRTYLEKPAPIIDALLSYKNIKFRELNIGTYILDTPITDWLKLNDFYRSSFLMHHMSDLLRLLTLYRYGGIYLDMDVMLLRTFEDLHLNYACSMANQSISNSILGLEPKGFGHQLAKWFLQDFRKSLVKDAFDSTEHKFLLRVLQEIVNPNGLDHIA</sequence>